<organism evidence="2 4">
    <name type="scientific">Escherichia phage vB_Eco_Bam</name>
    <dbReference type="NCBI Taxonomy" id="2898833"/>
    <lineage>
        <taxon>Viruses</taxon>
        <taxon>Duplodnaviria</taxon>
        <taxon>Heunggongvirae</taxon>
        <taxon>Uroviricota</taxon>
        <taxon>Caudoviricetes</taxon>
        <taxon>Autographivirales</taxon>
        <taxon>Autotranscriptaviridae</taxon>
        <taxon>Studiervirinae</taxon>
        <taxon>Bamvirus</taxon>
        <taxon>Bamvirus bam</taxon>
    </lineage>
</organism>
<dbReference type="InterPro" id="IPR020134">
    <property type="entry name" value="Phage_T7-like_6.7"/>
</dbReference>
<dbReference type="Proteomes" id="UP001154314">
    <property type="component" value="Chromosome"/>
</dbReference>
<dbReference type="EMBL" id="OW991346">
    <property type="protein sequence ID" value="CAI9888949.1"/>
    <property type="molecule type" value="Genomic_DNA"/>
</dbReference>
<evidence type="ECO:0000313" key="2">
    <source>
        <dbReference type="EMBL" id="CAH6421985.1"/>
    </source>
</evidence>
<sequence length="82" mass="8549">MCFFKPPKIDMPETPTPAPLPPPVEDAPKVESVEFGGKKESVEDVTGVKGSGSSGKSALKIQKTPKPVTNTTGANVGLNTVR</sequence>
<feature type="compositionally biased region" description="Pro residues" evidence="1">
    <location>
        <begin position="14"/>
        <end position="25"/>
    </location>
</feature>
<proteinExistence type="predicted"/>
<evidence type="ECO:0000313" key="4">
    <source>
        <dbReference type="Proteomes" id="UP001154314"/>
    </source>
</evidence>
<feature type="compositionally biased region" description="Polar residues" evidence="1">
    <location>
        <begin position="67"/>
        <end position="82"/>
    </location>
</feature>
<accession>A0A9P0YC96</accession>
<feature type="region of interest" description="Disordered" evidence="1">
    <location>
        <begin position="1"/>
        <end position="82"/>
    </location>
</feature>
<name>A0A9P0YC96_9CAUD</name>
<protein>
    <submittedName>
        <fullName evidence="2">Uncharacterized protein</fullName>
    </submittedName>
</protein>
<dbReference type="EMBL" id="OW991346">
    <property type="protein sequence ID" value="CAH6421985.1"/>
    <property type="molecule type" value="Genomic_DNA"/>
</dbReference>
<evidence type="ECO:0000313" key="3">
    <source>
        <dbReference type="EMBL" id="CAI9888949.1"/>
    </source>
</evidence>
<gene>
    <name evidence="3" type="ORF">BAMTRB_026</name>
    <name evidence="2" type="ORF">BAMTRB_051</name>
</gene>
<dbReference type="Pfam" id="PF17570">
    <property type="entry name" value="T7-like_gp67"/>
    <property type="match status" value="1"/>
</dbReference>
<reference evidence="2" key="1">
    <citation type="submission" date="2023-04" db="EMBL/GenBank/DDBJ databases">
        <authorList>
            <person name="Kelly A."/>
        </authorList>
    </citation>
    <scope>NUCLEOTIDE SEQUENCE</scope>
</reference>
<evidence type="ECO:0000256" key="1">
    <source>
        <dbReference type="SAM" id="MobiDB-lite"/>
    </source>
</evidence>
<feature type="compositionally biased region" description="Basic and acidic residues" evidence="1">
    <location>
        <begin position="26"/>
        <end position="42"/>
    </location>
</feature>
<keyword evidence="4" id="KW-1185">Reference proteome</keyword>